<dbReference type="Proteomes" id="UP000198741">
    <property type="component" value="Chromosome I"/>
</dbReference>
<gene>
    <name evidence="2" type="ORF">SAMN04515671_2771</name>
</gene>
<protein>
    <submittedName>
        <fullName evidence="2">Para-aminobenzoate synthetase component 1</fullName>
    </submittedName>
</protein>
<dbReference type="EMBL" id="LT629710">
    <property type="protein sequence ID" value="SDP04258.1"/>
    <property type="molecule type" value="Genomic_DNA"/>
</dbReference>
<evidence type="ECO:0000313" key="3">
    <source>
        <dbReference type="Proteomes" id="UP000198741"/>
    </source>
</evidence>
<reference evidence="2 3" key="1">
    <citation type="submission" date="2016-10" db="EMBL/GenBank/DDBJ databases">
        <authorList>
            <person name="de Groot N.N."/>
        </authorList>
    </citation>
    <scope>NUCLEOTIDE SEQUENCE [LARGE SCALE GENOMIC DNA]</scope>
    <source>
        <strain evidence="3">P4-7,KCTC 19426,CECT 7604</strain>
    </source>
</reference>
<organism evidence="2 3">
    <name type="scientific">Nakamurella panacisegetis</name>
    <dbReference type="NCBI Taxonomy" id="1090615"/>
    <lineage>
        <taxon>Bacteria</taxon>
        <taxon>Bacillati</taxon>
        <taxon>Actinomycetota</taxon>
        <taxon>Actinomycetes</taxon>
        <taxon>Nakamurellales</taxon>
        <taxon>Nakamurellaceae</taxon>
        <taxon>Nakamurella</taxon>
    </lineage>
</organism>
<dbReference type="Pfam" id="PF00425">
    <property type="entry name" value="Chorismate_bind"/>
    <property type="match status" value="1"/>
</dbReference>
<dbReference type="PANTHER" id="PTHR11236:SF50">
    <property type="entry name" value="AMINODEOXYCHORISMATE SYNTHASE COMPONENT 1"/>
    <property type="match status" value="1"/>
</dbReference>
<dbReference type="PANTHER" id="PTHR11236">
    <property type="entry name" value="AMINOBENZOATE/ANTHRANILATE SYNTHASE"/>
    <property type="match status" value="1"/>
</dbReference>
<dbReference type="GO" id="GO:0046820">
    <property type="term" value="F:4-amino-4-deoxychorismate synthase activity"/>
    <property type="evidence" value="ECO:0007669"/>
    <property type="project" value="TreeGrafter"/>
</dbReference>
<dbReference type="InterPro" id="IPR005801">
    <property type="entry name" value="ADC_synthase"/>
</dbReference>
<evidence type="ECO:0000259" key="1">
    <source>
        <dbReference type="Pfam" id="PF00425"/>
    </source>
</evidence>
<evidence type="ECO:0000313" key="2">
    <source>
        <dbReference type="EMBL" id="SDP04258.1"/>
    </source>
</evidence>
<dbReference type="PRINTS" id="PR00095">
    <property type="entry name" value="ANTSNTHASEI"/>
</dbReference>
<name>A0A1H0PHW0_9ACTN</name>
<accession>A0A1H0PHW0</accession>
<sequence>MSEEPPAPVMFPPDTPMAYFNGLLATDLAETVDLAKDPDALDRGGWWAVVATFEGGLNAYRFRDVRPSPRPVPSGPWLGPAPGSWRSSLDEDGYRSRVLAIKERIAAGDVYQVNLCRMLSAPLPAQAQALALAAVLATENPAPYEGMLHTGTDWVVTASPELYLSRAGRLVTSSPMKGTAAPGEEFAPKDYPENIMITDLVRNDLGRVAAAGTVRVVALLDRQEHPGLAHLVSTVVAELRPGVGWRDLLASTFPAGSISGAPKHTALRIISELEPVPRGPYCGAVGYVDADAGTGVLAVGIRTFFTSTTPHGARLNFGTGAGITYPSDPSAEWAETQLKAARLIALSSAVGDAGVGPTPSRWAGT</sequence>
<dbReference type="InterPro" id="IPR015890">
    <property type="entry name" value="Chorismate_C"/>
</dbReference>
<dbReference type="RefSeq" id="WP_231988097.1">
    <property type="nucleotide sequence ID" value="NZ_LT629710.1"/>
</dbReference>
<feature type="domain" description="Chorismate-utilising enzyme C-terminal" evidence="1">
    <location>
        <begin position="91"/>
        <end position="339"/>
    </location>
</feature>
<keyword evidence="3" id="KW-1185">Reference proteome</keyword>
<dbReference type="GO" id="GO:0000162">
    <property type="term" value="P:L-tryptophan biosynthetic process"/>
    <property type="evidence" value="ECO:0007669"/>
    <property type="project" value="TreeGrafter"/>
</dbReference>
<dbReference type="STRING" id="1090615.SAMN04515671_2771"/>
<dbReference type="AlphaFoldDB" id="A0A1H0PHW0"/>
<dbReference type="SUPFAM" id="SSF56322">
    <property type="entry name" value="ADC synthase"/>
    <property type="match status" value="1"/>
</dbReference>
<dbReference type="Gene3D" id="3.60.120.10">
    <property type="entry name" value="Anthranilate synthase"/>
    <property type="match status" value="1"/>
</dbReference>
<dbReference type="InterPro" id="IPR019999">
    <property type="entry name" value="Anth_synth_I-like"/>
</dbReference>
<proteinExistence type="predicted"/>